<name>A0A830U8Y8_9FIRM</name>
<keyword evidence="2" id="KW-1185">Reference proteome</keyword>
<accession>A0A830U8Y8</accession>
<proteinExistence type="predicted"/>
<evidence type="ECO:0000313" key="2">
    <source>
        <dbReference type="Proteomes" id="UP000679848"/>
    </source>
</evidence>
<protein>
    <recommendedName>
        <fullName evidence="3">DUF4363 family protein</fullName>
    </recommendedName>
</protein>
<dbReference type="AlphaFoldDB" id="A0A830U8Y8"/>
<evidence type="ECO:0008006" key="3">
    <source>
        <dbReference type="Google" id="ProtNLM"/>
    </source>
</evidence>
<gene>
    <name evidence="1" type="ORF">MM59RIKEN_32700</name>
</gene>
<dbReference type="Proteomes" id="UP000679848">
    <property type="component" value="Plasmid pMM59_01"/>
</dbReference>
<reference evidence="1" key="1">
    <citation type="submission" date="2020-09" db="EMBL/GenBank/DDBJ databases">
        <title>New species isolated from human feces.</title>
        <authorList>
            <person name="Kitahara M."/>
            <person name="Shigeno Y."/>
            <person name="Shime M."/>
            <person name="Matsumoto Y."/>
            <person name="Nakamura S."/>
            <person name="Motooka D."/>
            <person name="Fukuoka S."/>
            <person name="Nishikawa H."/>
            <person name="Benno Y."/>
        </authorList>
    </citation>
    <scope>NUCLEOTIDE SEQUENCE</scope>
    <source>
        <strain evidence="1">MM59</strain>
        <plasmid evidence="1">pMM59_01</plasmid>
    </source>
</reference>
<evidence type="ECO:0000313" key="1">
    <source>
        <dbReference type="EMBL" id="BCK85951.1"/>
    </source>
</evidence>
<dbReference type="Pfam" id="PF14276">
    <property type="entry name" value="DUF4363"/>
    <property type="match status" value="1"/>
</dbReference>
<geneLocation type="plasmid" evidence="1 2">
    <name>pMM59_01</name>
</geneLocation>
<dbReference type="RefSeq" id="WP_187031939.1">
    <property type="nucleotide sequence ID" value="NZ_AP023421.1"/>
</dbReference>
<sequence>MKKALLVPIAILTAILVLSLWNGAAMESRTSRWRDQIHRAGVMADAGDWLEAETALAKSYTDWSTCQTYLHIVMEHDAVDDAEAMYRRAMAFAAAEEPSEFRAEIADLSDQLRLLSEMEQCSIKNIL</sequence>
<dbReference type="EMBL" id="AP023421">
    <property type="protein sequence ID" value="BCK85951.1"/>
    <property type="molecule type" value="Genomic_DNA"/>
</dbReference>
<keyword evidence="1" id="KW-0614">Plasmid</keyword>
<dbReference type="InterPro" id="IPR025373">
    <property type="entry name" value="DUF4363"/>
</dbReference>
<organism evidence="1 2">
    <name type="scientific">Pusillibacter faecalis</name>
    <dbReference type="NCBI Taxonomy" id="2714358"/>
    <lineage>
        <taxon>Bacteria</taxon>
        <taxon>Bacillati</taxon>
        <taxon>Bacillota</taxon>
        <taxon>Clostridia</taxon>
        <taxon>Eubacteriales</taxon>
        <taxon>Oscillospiraceae</taxon>
        <taxon>Pusillibacter</taxon>
    </lineage>
</organism>
<dbReference type="KEGG" id="pfaa:MM59RIKEN_32700"/>